<sequence length="399" mass="44759">MADNIVAAGTILPNTAGNSLPGPSQGHNINKRRKWVRPSSPLIEKIQEVVKSQPRFLVMSRIEENENLRRKIRLPKCHFDLAKFPKATTPNSVYERTFYELLSTRFHGFKRIYTDGSKSGASVGCAFAVEGSNFKFGLPEETMGLDPCSEQAVVHQGRCVAVALFYTKVYKRGGHRDENPRRAYISNPRIPVCEFCDAPLSVYHILVECRKYSPIRLALNFKDSLDYGHNIPGEFVVSPSNIEGGGKIFALDCKQGLSDGFYIAQQIINVLLFGLVAWVSWRILHNSSRAKNGSTSKIVLITGSIGYMYVEPNLQPYLKARSLNLGYWYEGRHFQKMENSWLDGFPTEDNTVRTSQFGTKQQTDSTDQDPNLDISVLSSLAQHETRASVNYDTEAGSKT</sequence>
<accession>A0A7R9D2H4</accession>
<proteinExistence type="predicted"/>
<dbReference type="EMBL" id="OC319883">
    <property type="protein sequence ID" value="CAD7406584.1"/>
    <property type="molecule type" value="Genomic_DNA"/>
</dbReference>
<gene>
    <name evidence="1" type="ORF">TCEB3V08_LOCUS8593</name>
</gene>
<protein>
    <submittedName>
        <fullName evidence="1">Uncharacterized protein</fullName>
    </submittedName>
</protein>
<reference evidence="1" key="1">
    <citation type="submission" date="2020-11" db="EMBL/GenBank/DDBJ databases">
        <authorList>
            <person name="Tran Van P."/>
        </authorList>
    </citation>
    <scope>NUCLEOTIDE SEQUENCE</scope>
</reference>
<organism evidence="1">
    <name type="scientific">Timema cristinae</name>
    <name type="common">Walking stick</name>
    <dbReference type="NCBI Taxonomy" id="61476"/>
    <lineage>
        <taxon>Eukaryota</taxon>
        <taxon>Metazoa</taxon>
        <taxon>Ecdysozoa</taxon>
        <taxon>Arthropoda</taxon>
        <taxon>Hexapoda</taxon>
        <taxon>Insecta</taxon>
        <taxon>Pterygota</taxon>
        <taxon>Neoptera</taxon>
        <taxon>Polyneoptera</taxon>
        <taxon>Phasmatodea</taxon>
        <taxon>Timematodea</taxon>
        <taxon>Timematoidea</taxon>
        <taxon>Timematidae</taxon>
        <taxon>Timema</taxon>
    </lineage>
</organism>
<evidence type="ECO:0000313" key="1">
    <source>
        <dbReference type="EMBL" id="CAD7406584.1"/>
    </source>
</evidence>
<name>A0A7R9D2H4_TIMCR</name>
<dbReference type="AlphaFoldDB" id="A0A7R9D2H4"/>